<dbReference type="Pfam" id="PF25019">
    <property type="entry name" value="LRR_R13L1-DRL21"/>
    <property type="match status" value="1"/>
</dbReference>
<comment type="caution">
    <text evidence="3">The sequence shown here is derived from an EMBL/GenBank/DDBJ whole genome shotgun (WGS) entry which is preliminary data.</text>
</comment>
<reference evidence="3 4" key="1">
    <citation type="journal article" date="2020" name="bioRxiv">
        <title>Sequence and annotation of 42 cannabis genomes reveals extensive copy number variation in cannabinoid synthesis and pathogen resistance genes.</title>
        <authorList>
            <person name="Mckernan K.J."/>
            <person name="Helbert Y."/>
            <person name="Kane L.T."/>
            <person name="Ebling H."/>
            <person name="Zhang L."/>
            <person name="Liu B."/>
            <person name="Eaton Z."/>
            <person name="Mclaughlin S."/>
            <person name="Kingan S."/>
            <person name="Baybayan P."/>
            <person name="Concepcion G."/>
            <person name="Jordan M."/>
            <person name="Riva A."/>
            <person name="Barbazuk W."/>
            <person name="Harkins T."/>
        </authorList>
    </citation>
    <scope>NUCLEOTIDE SEQUENCE [LARGE SCALE GENOMIC DNA]</scope>
    <source>
        <strain evidence="4">cv. Jamaican Lion 4</strain>
        <tissue evidence="3">Leaf</tissue>
    </source>
</reference>
<proteinExistence type="predicted"/>
<feature type="domain" description="R13L1/DRL21-like LRR repeat region" evidence="2">
    <location>
        <begin position="286"/>
        <end position="407"/>
    </location>
</feature>
<evidence type="ECO:0000313" key="4">
    <source>
        <dbReference type="Proteomes" id="UP000525078"/>
    </source>
</evidence>
<dbReference type="SUPFAM" id="SSF52540">
    <property type="entry name" value="P-loop containing nucleoside triphosphate hydrolases"/>
    <property type="match status" value="1"/>
</dbReference>
<gene>
    <name evidence="3" type="ORF">F8388_016819</name>
</gene>
<dbReference type="PANTHER" id="PTHR47186:SF13">
    <property type="entry name" value="DISEASE RESISTANCE PROTEIN RGA3"/>
    <property type="match status" value="1"/>
</dbReference>
<dbReference type="Gene3D" id="3.80.10.10">
    <property type="entry name" value="Ribonuclease Inhibitor"/>
    <property type="match status" value="2"/>
</dbReference>
<dbReference type="InterPro" id="IPR002182">
    <property type="entry name" value="NB-ARC"/>
</dbReference>
<evidence type="ECO:0000259" key="2">
    <source>
        <dbReference type="Pfam" id="PF25019"/>
    </source>
</evidence>
<dbReference type="Pfam" id="PF00931">
    <property type="entry name" value="NB-ARC"/>
    <property type="match status" value="1"/>
</dbReference>
<name>A0A7J6ETN4_CANSA</name>
<dbReference type="EMBL" id="JAATIP010000196">
    <property type="protein sequence ID" value="KAF4361010.1"/>
    <property type="molecule type" value="Genomic_DNA"/>
</dbReference>
<feature type="domain" description="NB-ARC" evidence="1">
    <location>
        <begin position="72"/>
        <end position="157"/>
    </location>
</feature>
<evidence type="ECO:0000313" key="3">
    <source>
        <dbReference type="EMBL" id="KAF4361010.1"/>
    </source>
</evidence>
<accession>A0A7J6ETN4</accession>
<dbReference type="InterPro" id="IPR027417">
    <property type="entry name" value="P-loop_NTPase"/>
</dbReference>
<dbReference type="InterPro" id="IPR032675">
    <property type="entry name" value="LRR_dom_sf"/>
</dbReference>
<sequence>MGSSSVKRNRGSLWDAIMEFRDLEDTVLEVKDALFLHSDKEMAESEIFKILLMRVEDVLYRGGDLADEIFPMAMQRRNMLWSKKHYLLILDGVCDELAKIWGDLRELLSVGANGSRIIVTTRSSDIVAKIACGKLLWELNSLNEDESWSLFVKMAFEPGPPPTDPVVMEIGREIVKKWIQVLPSSIGELMHLRYLDLSQNVNMETLPKSISRLRNLQTLKLNRCSNLRTLPRGITKLVRLRSLENKSCYCLTYMPKGFSKLVDLRKVSEFVLSIGTDSVSNQSGKLDELKELDHLRGQLKIKNLKFPEGDKTAEARLYNKPHLSSLLLIWDIDDSVQPAHCEKSLQDLQPHSNIEKLSLSTYGGVEFSDKLSMLTNLVELSLLNCMNCRCLPPLDCFPRLRVLVMDKLTQLEYISNKQIKNESLTCLPSLNELRLTDLPKLKRWWKDASDFNEEMTMFPCLSKLIVEDCPNLTSMPLFPSLEELLVLKNTSWKPFQLTVSALKRSLSTTEIEVSSSLSSSNYSTSAPLSKLDTLHILHMRSGEPIMWQALCSLRSLTFHHIVDIDHLFEGLEQVTSLQQLHIWHCDSLREIPHWISNPVSLKTLSIKACPNLTIRPDRMSFITSLKVEIEDCPGDAAAVAFSCSIDHCKE</sequence>
<dbReference type="GO" id="GO:0043531">
    <property type="term" value="F:ADP binding"/>
    <property type="evidence" value="ECO:0007669"/>
    <property type="project" value="InterPro"/>
</dbReference>
<dbReference type="InterPro" id="IPR056789">
    <property type="entry name" value="LRR_R13L1-DRL21"/>
</dbReference>
<dbReference type="Gene3D" id="3.40.50.300">
    <property type="entry name" value="P-loop containing nucleotide triphosphate hydrolases"/>
    <property type="match status" value="1"/>
</dbReference>
<dbReference type="PANTHER" id="PTHR47186">
    <property type="entry name" value="LEUCINE-RICH REPEAT-CONTAINING PROTEIN 57"/>
    <property type="match status" value="1"/>
</dbReference>
<dbReference type="AlphaFoldDB" id="A0A7J6ETN4"/>
<dbReference type="SUPFAM" id="SSF52058">
    <property type="entry name" value="L domain-like"/>
    <property type="match status" value="2"/>
</dbReference>
<organism evidence="3 4">
    <name type="scientific">Cannabis sativa</name>
    <name type="common">Hemp</name>
    <name type="synonym">Marijuana</name>
    <dbReference type="NCBI Taxonomy" id="3483"/>
    <lineage>
        <taxon>Eukaryota</taxon>
        <taxon>Viridiplantae</taxon>
        <taxon>Streptophyta</taxon>
        <taxon>Embryophyta</taxon>
        <taxon>Tracheophyta</taxon>
        <taxon>Spermatophyta</taxon>
        <taxon>Magnoliopsida</taxon>
        <taxon>eudicotyledons</taxon>
        <taxon>Gunneridae</taxon>
        <taxon>Pentapetalae</taxon>
        <taxon>rosids</taxon>
        <taxon>fabids</taxon>
        <taxon>Rosales</taxon>
        <taxon>Cannabaceae</taxon>
        <taxon>Cannabis</taxon>
    </lineage>
</organism>
<dbReference type="Proteomes" id="UP000525078">
    <property type="component" value="Unassembled WGS sequence"/>
</dbReference>
<protein>
    <recommendedName>
        <fullName evidence="5">NB-ARC domain-containing protein</fullName>
    </recommendedName>
</protein>
<evidence type="ECO:0000259" key="1">
    <source>
        <dbReference type="Pfam" id="PF00931"/>
    </source>
</evidence>
<evidence type="ECO:0008006" key="5">
    <source>
        <dbReference type="Google" id="ProtNLM"/>
    </source>
</evidence>